<dbReference type="RefSeq" id="WP_017126025.1">
    <property type="nucleotide sequence ID" value="NZ_JACAOR010000001.1"/>
</dbReference>
<name>A0A7Y8CCR6_9PSED</name>
<sequence length="145" mass="16413">MSDFQNAKHKKGSAKAEGVMIGVIENLFVSDEKNFVADDVFRDTQGTRILGVMLEGGVRHSVSFTLGNGQLPPGEYEFPGDEVDHIYYMMVQPGFPELIYRAERARLTIRENDSRPYISGDLIFDTETVDSFHYQVRINNFEITG</sequence>
<gene>
    <name evidence="1" type="ORF">HX845_06070</name>
</gene>
<dbReference type="EMBL" id="JACAQE010000002">
    <property type="protein sequence ID" value="NWC13196.1"/>
    <property type="molecule type" value="Genomic_DNA"/>
</dbReference>
<dbReference type="AlphaFoldDB" id="A0A7Y8CCR6"/>
<dbReference type="Proteomes" id="UP000517547">
    <property type="component" value="Unassembled WGS sequence"/>
</dbReference>
<proteinExistence type="predicted"/>
<organism evidence="1 2">
    <name type="scientific">Pseudomonas gingeri</name>
    <dbReference type="NCBI Taxonomy" id="117681"/>
    <lineage>
        <taxon>Bacteria</taxon>
        <taxon>Pseudomonadati</taxon>
        <taxon>Pseudomonadota</taxon>
        <taxon>Gammaproteobacteria</taxon>
        <taxon>Pseudomonadales</taxon>
        <taxon>Pseudomonadaceae</taxon>
        <taxon>Pseudomonas</taxon>
    </lineage>
</organism>
<accession>A0A7Y8CCR6</accession>
<evidence type="ECO:0000313" key="2">
    <source>
        <dbReference type="Proteomes" id="UP000517547"/>
    </source>
</evidence>
<comment type="caution">
    <text evidence="1">The sequence shown here is derived from an EMBL/GenBank/DDBJ whole genome shotgun (WGS) entry which is preliminary data.</text>
</comment>
<evidence type="ECO:0000313" key="1">
    <source>
        <dbReference type="EMBL" id="NWC13196.1"/>
    </source>
</evidence>
<reference evidence="1 2" key="1">
    <citation type="submission" date="2020-04" db="EMBL/GenBank/DDBJ databases">
        <title>Molecular characterization of pseudomonads from Agaricus bisporus reveal novel blotch 2 pathogens in Western Europe.</title>
        <authorList>
            <person name="Taparia T."/>
            <person name="Krijger M."/>
            <person name="Haynes E."/>
            <person name="Elpinstone J.G."/>
            <person name="Noble R."/>
            <person name="Van Der Wolf J."/>
        </authorList>
    </citation>
    <scope>NUCLEOTIDE SEQUENCE [LARGE SCALE GENOMIC DNA]</scope>
    <source>
        <strain evidence="1 2">IPO3738</strain>
    </source>
</reference>
<protein>
    <submittedName>
        <fullName evidence="1">Uncharacterized protein</fullName>
    </submittedName>
</protein>
<dbReference type="GeneID" id="57659158"/>